<protein>
    <submittedName>
        <fullName evidence="1">Uncharacterized protein</fullName>
    </submittedName>
</protein>
<dbReference type="EMBL" id="JANAKD010000086">
    <property type="protein sequence ID" value="KAJ3497841.1"/>
    <property type="molecule type" value="Genomic_DNA"/>
</dbReference>
<organism evidence="1 2">
    <name type="scientific">Lecanicillium saksenae</name>
    <dbReference type="NCBI Taxonomy" id="468837"/>
    <lineage>
        <taxon>Eukaryota</taxon>
        <taxon>Fungi</taxon>
        <taxon>Dikarya</taxon>
        <taxon>Ascomycota</taxon>
        <taxon>Pezizomycotina</taxon>
        <taxon>Sordariomycetes</taxon>
        <taxon>Hypocreomycetidae</taxon>
        <taxon>Hypocreales</taxon>
        <taxon>Cordycipitaceae</taxon>
        <taxon>Lecanicillium</taxon>
    </lineage>
</organism>
<keyword evidence="2" id="KW-1185">Reference proteome</keyword>
<reference evidence="1" key="1">
    <citation type="submission" date="2022-07" db="EMBL/GenBank/DDBJ databases">
        <title>Genome Sequence of Lecanicillium saksenae.</title>
        <authorList>
            <person name="Buettner E."/>
        </authorList>
    </citation>
    <scope>NUCLEOTIDE SEQUENCE</scope>
    <source>
        <strain evidence="1">VT-O1</strain>
    </source>
</reference>
<sequence length="440" mass="49361">MDQFQAADALLKYIYAGAIGPTKGFAVDYAVMRTTARAFIFSAALEPVDDAPAFLDRYEIKIDRQTGEPSVPQKIEITDEDMQKAILAATGQEVASSRRYADGVFSTSYKVTVKHHPDVAYIVQLRFHGNVASMDAFMKLVHASSSPGTVPMPAIYSIPEEVAHQHATGFGRQITEFVPGIMAERVYPDMSHTLRLGIVRKMALAWQSCWDLTLPPPPQIGELIATDQNGTIGLTVGPDQHFSLGGPFTSVREWLKARLRQAMSSLGRASGIDEYKEKYMAPIQSFIDNRLDQMPQTIDECPIVALHIDMGLHNVIVSDDARRELKAIIDWELCASAPFLAPHTCLEMLFRRGAPNGFGAEYPQADELRSAFWDAIPKWKTHWESQVAKDFMEWFRFALFIRAEYCPKEKSQVEKWEYWAESIRVVEGMLKKYGGGTNSL</sequence>
<comment type="caution">
    <text evidence="1">The sequence shown here is derived from an EMBL/GenBank/DDBJ whole genome shotgun (WGS) entry which is preliminary data.</text>
</comment>
<evidence type="ECO:0000313" key="1">
    <source>
        <dbReference type="EMBL" id="KAJ3497841.1"/>
    </source>
</evidence>
<accession>A0ACC1R4Q6</accession>
<name>A0ACC1R4Q6_9HYPO</name>
<evidence type="ECO:0000313" key="2">
    <source>
        <dbReference type="Proteomes" id="UP001148737"/>
    </source>
</evidence>
<dbReference type="Proteomes" id="UP001148737">
    <property type="component" value="Unassembled WGS sequence"/>
</dbReference>
<gene>
    <name evidence="1" type="ORF">NLG97_g1584</name>
</gene>
<proteinExistence type="predicted"/>